<evidence type="ECO:0000313" key="2">
    <source>
        <dbReference type="Proteomes" id="UP000805649"/>
    </source>
</evidence>
<dbReference type="EMBL" id="VUJX02000005">
    <property type="protein sequence ID" value="KAL0936918.1"/>
    <property type="molecule type" value="Genomic_DNA"/>
</dbReference>
<name>A0ACC3YY75_COLTU</name>
<keyword evidence="2" id="KW-1185">Reference proteome</keyword>
<dbReference type="Proteomes" id="UP000805649">
    <property type="component" value="Unassembled WGS sequence"/>
</dbReference>
<protein>
    <submittedName>
        <fullName evidence="1">Reverse transcriptase-like protein</fullName>
    </submittedName>
</protein>
<reference evidence="1 2" key="1">
    <citation type="journal article" date="2020" name="Phytopathology">
        <title>Genome Sequence Resources of Colletotrichum truncatum, C. plurivorum, C. musicola, and C. sojae: Four Species Pathogenic to Soybean (Glycine max).</title>
        <authorList>
            <person name="Rogerio F."/>
            <person name="Boufleur T.R."/>
            <person name="Ciampi-Guillardi M."/>
            <person name="Sukno S.A."/>
            <person name="Thon M.R."/>
            <person name="Massola Junior N.S."/>
            <person name="Baroncelli R."/>
        </authorList>
    </citation>
    <scope>NUCLEOTIDE SEQUENCE [LARGE SCALE GENOMIC DNA]</scope>
    <source>
        <strain evidence="1 2">CMES1059</strain>
    </source>
</reference>
<proteinExistence type="predicted"/>
<accession>A0ACC3YY75</accession>
<evidence type="ECO:0000313" key="1">
    <source>
        <dbReference type="EMBL" id="KAL0936918.1"/>
    </source>
</evidence>
<gene>
    <name evidence="1" type="ORF">CTRU02_209134</name>
</gene>
<organism evidence="1 2">
    <name type="scientific">Colletotrichum truncatum</name>
    <name type="common">Anthracnose fungus</name>
    <name type="synonym">Colletotrichum capsici</name>
    <dbReference type="NCBI Taxonomy" id="5467"/>
    <lineage>
        <taxon>Eukaryota</taxon>
        <taxon>Fungi</taxon>
        <taxon>Dikarya</taxon>
        <taxon>Ascomycota</taxon>
        <taxon>Pezizomycotina</taxon>
        <taxon>Sordariomycetes</taxon>
        <taxon>Hypocreomycetidae</taxon>
        <taxon>Glomerellales</taxon>
        <taxon>Glomerellaceae</taxon>
        <taxon>Colletotrichum</taxon>
        <taxon>Colletotrichum truncatum species complex</taxon>
    </lineage>
</organism>
<sequence>MLRTQVIQACRGVPELENALSNYKSDQTCGIIPTREADISNNPTEDLKDRRTKDKTKGTYPKENLPVRTQAKDASSEPYDDFTAYLQEVEGDNPVENISDGDDDDTGDEEVSIFLTSAAFFHRTTGEDIFSAPKTVEATQFVLQDPYTSVYQGELWDTGAAKVSTVGKSQVIAYLRENPQAKVSWKPGSVYVRFGDGRLNTSIGTIIMENPIGRVKYHIFESATPFLFSLKDADRLKAYFNNIANVISHDPAPRRFKFSLKDESYFNYEIVVDVVRLKDKNALHVIDTETSFQGATFLKSLSARDTWNALTKCWINTYVGPPDHIVHDPGTNFASTEFRKHAEIMGITCDEMPVEAHWAVGKVERAHAPLRQAYDILHTELSHNTDDETILQMAIKALNDTAGPYGIVPTLLVFEKDNYELAVKLRLDNIITTPGLPYEESDRIEIDALINQGVFTFIRYDLDKYSNIRIFRTRMVREIKNKTTKPYEKSRLRMSQRLLLALGPTLVRDFKCQGELRDITQAYTQSDDPLKRTIIARLPRELEGKYPERTLLHIEDLGMIELTYDLCLLYTTTGADDFGITAMQTDDTMSFATASFSVREEEQLEKKGLRAKPKTILLHNQEVDFNGGRIQSYEDYFTFLQKGQYVSQRARGAYLASICQPEASYDLAVAAQIKEPSKEDIEALNVRLQWQIDNPDRGLKYIPLDFVRTKMYIFIDGLFANNIDLLSQLGFVIVLAEETARTTTDFEINGNIIHWSSTKCKRVTRSVLASELYGMTTGFDSGISLSSTLNRILRTLNLPGIPVVICTDSRSLYECLVRLGTTDEKRLMIDIMSLRESYEKKEILEVRWIDGKDNPADAFTKKSLNSALEQLITTSKLRIRIEAAKEAARGADTTTKLATRRTVGLASATGVRLPIVRATGRLIIIIVVGMVATTRRIGRTILLTTVRATSAVRLLDAFRTRAIREGPETNTLPESRRARGRTLAGASRHRTTSRLNDDRDEVTRASYDRGDELLNAHVASHTHFNVVRRQGKSITFIVLDHG</sequence>
<comment type="caution">
    <text evidence="1">The sequence shown here is derived from an EMBL/GenBank/DDBJ whole genome shotgun (WGS) entry which is preliminary data.</text>
</comment>